<gene>
    <name evidence="1" type="ORF">EV663_103136</name>
</gene>
<sequence length="118" mass="12709">MKTMPDRPPMNTPFQTLAHAQGEGLALSAWLGCAVADYLRRASADMACFARDKVLRDADMVRSTMTCRDPALLAGLSQAYLDATVAATAQEAGRQADKTARFCSHVLTRMGSDRSRGA</sequence>
<name>A0A4R2REK1_9RHOB</name>
<reference evidence="1 2" key="1">
    <citation type="submission" date="2019-03" db="EMBL/GenBank/DDBJ databases">
        <title>Genomic Encyclopedia of Type Strains, Phase IV (KMG-IV): sequencing the most valuable type-strain genomes for metagenomic binning, comparative biology and taxonomic classification.</title>
        <authorList>
            <person name="Goeker M."/>
        </authorList>
    </citation>
    <scope>NUCLEOTIDE SEQUENCE [LARGE SCALE GENOMIC DNA]</scope>
    <source>
        <strain evidence="1 2">DSM 24766</strain>
    </source>
</reference>
<proteinExistence type="predicted"/>
<evidence type="ECO:0000313" key="1">
    <source>
        <dbReference type="EMBL" id="TCP61950.1"/>
    </source>
</evidence>
<evidence type="ECO:0000313" key="2">
    <source>
        <dbReference type="Proteomes" id="UP000295050"/>
    </source>
</evidence>
<dbReference type="AlphaFoldDB" id="A0A4R2REK1"/>
<dbReference type="Proteomes" id="UP000295050">
    <property type="component" value="Unassembled WGS sequence"/>
</dbReference>
<dbReference type="EMBL" id="SLXU01000003">
    <property type="protein sequence ID" value="TCP61950.1"/>
    <property type="molecule type" value="Genomic_DNA"/>
</dbReference>
<keyword evidence="2" id="KW-1185">Reference proteome</keyword>
<evidence type="ECO:0008006" key="3">
    <source>
        <dbReference type="Google" id="ProtNLM"/>
    </source>
</evidence>
<comment type="caution">
    <text evidence="1">The sequence shown here is derived from an EMBL/GenBank/DDBJ whole genome shotgun (WGS) entry which is preliminary data.</text>
</comment>
<organism evidence="1 2">
    <name type="scientific">Rhodovulum bhavnagarense</name>
    <dbReference type="NCBI Taxonomy" id="992286"/>
    <lineage>
        <taxon>Bacteria</taxon>
        <taxon>Pseudomonadati</taxon>
        <taxon>Pseudomonadota</taxon>
        <taxon>Alphaproteobacteria</taxon>
        <taxon>Rhodobacterales</taxon>
        <taxon>Paracoccaceae</taxon>
        <taxon>Rhodovulum</taxon>
    </lineage>
</organism>
<accession>A0A4R2REK1</accession>
<protein>
    <recommendedName>
        <fullName evidence="3">Phasin protein</fullName>
    </recommendedName>
</protein>